<dbReference type="PROSITE" id="PS50887">
    <property type="entry name" value="GGDEF"/>
    <property type="match status" value="1"/>
</dbReference>
<dbReference type="PROSITE" id="PS50113">
    <property type="entry name" value="PAC"/>
    <property type="match status" value="1"/>
</dbReference>
<dbReference type="KEGG" id="mpt:Mpe_A2447"/>
<dbReference type="PANTHER" id="PTHR44757:SF2">
    <property type="entry name" value="BIOFILM ARCHITECTURE MAINTENANCE PROTEIN MBAA"/>
    <property type="match status" value="1"/>
</dbReference>
<dbReference type="SUPFAM" id="SSF52172">
    <property type="entry name" value="CheY-like"/>
    <property type="match status" value="1"/>
</dbReference>
<dbReference type="GO" id="GO:0000160">
    <property type="term" value="P:phosphorelay signal transduction system"/>
    <property type="evidence" value="ECO:0007669"/>
    <property type="project" value="InterPro"/>
</dbReference>
<dbReference type="RefSeq" id="WP_011830035.1">
    <property type="nucleotide sequence ID" value="NC_008825.1"/>
</dbReference>
<dbReference type="FunFam" id="3.20.20.450:FF:000001">
    <property type="entry name" value="Cyclic di-GMP phosphodiesterase yahA"/>
    <property type="match status" value="1"/>
</dbReference>
<gene>
    <name evidence="8" type="ordered locus">Mpe_A2447</name>
</gene>
<evidence type="ECO:0000259" key="4">
    <source>
        <dbReference type="PROSITE" id="PS50112"/>
    </source>
</evidence>
<dbReference type="InterPro" id="IPR035919">
    <property type="entry name" value="EAL_sf"/>
</dbReference>
<dbReference type="PROSITE" id="PS50883">
    <property type="entry name" value="EAL"/>
    <property type="match status" value="1"/>
</dbReference>
<dbReference type="SMART" id="SM00091">
    <property type="entry name" value="PAS"/>
    <property type="match status" value="3"/>
</dbReference>
<keyword evidence="2" id="KW-0175">Coiled coil</keyword>
<evidence type="ECO:0000259" key="3">
    <source>
        <dbReference type="PROSITE" id="PS50110"/>
    </source>
</evidence>
<keyword evidence="9" id="KW-1185">Reference proteome</keyword>
<dbReference type="eggNOG" id="COG5001">
    <property type="taxonomic scope" value="Bacteria"/>
</dbReference>
<dbReference type="CDD" id="cd01948">
    <property type="entry name" value="EAL"/>
    <property type="match status" value="1"/>
</dbReference>
<proteinExistence type="predicted"/>
<feature type="domain" description="GGDEF" evidence="7">
    <location>
        <begin position="296"/>
        <end position="427"/>
    </location>
</feature>
<dbReference type="NCBIfam" id="TIGR00254">
    <property type="entry name" value="GGDEF"/>
    <property type="match status" value="1"/>
</dbReference>
<dbReference type="Pfam" id="PF00563">
    <property type="entry name" value="EAL"/>
    <property type="match status" value="1"/>
</dbReference>
<evidence type="ECO:0000256" key="2">
    <source>
        <dbReference type="SAM" id="Coils"/>
    </source>
</evidence>
<evidence type="ECO:0000313" key="8">
    <source>
        <dbReference type="EMBL" id="ABM95402.1"/>
    </source>
</evidence>
<evidence type="ECO:0000313" key="9">
    <source>
        <dbReference type="Proteomes" id="UP000000366"/>
    </source>
</evidence>
<dbReference type="EMBL" id="CP000555">
    <property type="protein sequence ID" value="ABM95402.1"/>
    <property type="molecule type" value="Genomic_DNA"/>
</dbReference>
<feature type="domain" description="PAC" evidence="5">
    <location>
        <begin position="96"/>
        <end position="149"/>
    </location>
</feature>
<dbReference type="SMART" id="SM00448">
    <property type="entry name" value="REC"/>
    <property type="match status" value="1"/>
</dbReference>
<dbReference type="Pfam" id="PF13426">
    <property type="entry name" value="PAS_9"/>
    <property type="match status" value="1"/>
</dbReference>
<dbReference type="InterPro" id="IPR000160">
    <property type="entry name" value="GGDEF_dom"/>
</dbReference>
<evidence type="ECO:0000256" key="1">
    <source>
        <dbReference type="PROSITE-ProRule" id="PRU00169"/>
    </source>
</evidence>
<feature type="domain" description="Response regulatory" evidence="3">
    <location>
        <begin position="705"/>
        <end position="820"/>
    </location>
</feature>
<feature type="domain" description="PAS" evidence="4">
    <location>
        <begin position="867"/>
        <end position="904"/>
    </location>
</feature>
<dbReference type="SUPFAM" id="SSF141868">
    <property type="entry name" value="EAL domain-like"/>
    <property type="match status" value="1"/>
</dbReference>
<dbReference type="InterPro" id="IPR052155">
    <property type="entry name" value="Biofilm_reg_signaling"/>
</dbReference>
<evidence type="ECO:0000259" key="6">
    <source>
        <dbReference type="PROSITE" id="PS50883"/>
    </source>
</evidence>
<accession>A2SIL3</accession>
<dbReference type="HOGENOM" id="CLU_000445_70_20_4"/>
<organism evidence="8 9">
    <name type="scientific">Methylibium petroleiphilum (strain ATCC BAA-1232 / LMG 22953 / PM1)</name>
    <dbReference type="NCBI Taxonomy" id="420662"/>
    <lineage>
        <taxon>Bacteria</taxon>
        <taxon>Pseudomonadati</taxon>
        <taxon>Pseudomonadota</taxon>
        <taxon>Betaproteobacteria</taxon>
        <taxon>Burkholderiales</taxon>
        <taxon>Sphaerotilaceae</taxon>
        <taxon>Methylibium</taxon>
    </lineage>
</organism>
<name>A2SIL3_METPP</name>
<dbReference type="NCBIfam" id="TIGR00229">
    <property type="entry name" value="sensory_box"/>
    <property type="match status" value="2"/>
</dbReference>
<reference evidence="8 9" key="1">
    <citation type="journal article" date="2007" name="J. Bacteriol.">
        <title>Whole-genome analysis of the methyl tert-butyl ether-degrading beta-proteobacterium Methylibium petroleiphilum PM1.</title>
        <authorList>
            <person name="Kane S.R."/>
            <person name="Chakicherla A.Y."/>
            <person name="Chain P.S.G."/>
            <person name="Schmidt R."/>
            <person name="Shin M.W."/>
            <person name="Legler T.C."/>
            <person name="Scow K.M."/>
            <person name="Larimer F.W."/>
            <person name="Lucas S.M."/>
            <person name="Richardson P.M."/>
            <person name="Hristova K.R."/>
        </authorList>
    </citation>
    <scope>NUCLEOTIDE SEQUENCE [LARGE SCALE GENOMIC DNA]</scope>
    <source>
        <strain evidence="9">ATCC BAA-1232 / LMG 22953 / PM1</strain>
    </source>
</reference>
<feature type="domain" description="EAL" evidence="6">
    <location>
        <begin position="436"/>
        <end position="690"/>
    </location>
</feature>
<dbReference type="Gene3D" id="3.30.450.20">
    <property type="entry name" value="PAS domain"/>
    <property type="match status" value="3"/>
</dbReference>
<dbReference type="InterPro" id="IPR011006">
    <property type="entry name" value="CheY-like_superfamily"/>
</dbReference>
<dbReference type="STRING" id="420662.Mpe_A2447"/>
<dbReference type="Gene3D" id="3.40.50.2300">
    <property type="match status" value="1"/>
</dbReference>
<dbReference type="InterPro" id="IPR029787">
    <property type="entry name" value="Nucleotide_cyclase"/>
</dbReference>
<evidence type="ECO:0000259" key="5">
    <source>
        <dbReference type="PROSITE" id="PS50113"/>
    </source>
</evidence>
<dbReference type="Pfam" id="PF08448">
    <property type="entry name" value="PAS_4"/>
    <property type="match status" value="1"/>
</dbReference>
<dbReference type="PROSITE" id="PS50112">
    <property type="entry name" value="PAS"/>
    <property type="match status" value="3"/>
</dbReference>
<dbReference type="CDD" id="cd01949">
    <property type="entry name" value="GGDEF"/>
    <property type="match status" value="1"/>
</dbReference>
<keyword evidence="1" id="KW-0597">Phosphoprotein</keyword>
<dbReference type="SMART" id="SM00267">
    <property type="entry name" value="GGDEF"/>
    <property type="match status" value="1"/>
</dbReference>
<dbReference type="PROSITE" id="PS50110">
    <property type="entry name" value="RESPONSE_REGULATORY"/>
    <property type="match status" value="1"/>
</dbReference>
<dbReference type="Gene3D" id="3.20.20.450">
    <property type="entry name" value="EAL domain"/>
    <property type="match status" value="1"/>
</dbReference>
<feature type="domain" description="PAS" evidence="4">
    <location>
        <begin position="146"/>
        <end position="189"/>
    </location>
</feature>
<dbReference type="Pfam" id="PF00990">
    <property type="entry name" value="GGDEF"/>
    <property type="match status" value="1"/>
</dbReference>
<feature type="domain" description="PAS" evidence="4">
    <location>
        <begin position="20"/>
        <end position="66"/>
    </location>
</feature>
<dbReference type="InterPro" id="IPR001633">
    <property type="entry name" value="EAL_dom"/>
</dbReference>
<evidence type="ECO:0000259" key="7">
    <source>
        <dbReference type="PROSITE" id="PS50887"/>
    </source>
</evidence>
<protein>
    <submittedName>
        <fullName evidence="8">Signal transduction protein</fullName>
    </submittedName>
</protein>
<dbReference type="Pfam" id="PF13188">
    <property type="entry name" value="PAS_8"/>
    <property type="match status" value="1"/>
</dbReference>
<sequence length="965" mass="107059">MPHRDAALTLVAASPTPPGPEYALREVLDRLGPSVFAGLLDADGVLRYANQAALQAIGATPEQVLGLRFETTPWWQGCKLSQRRLQQALASASRGEASRFDVRLAIRGDTLAMDFSLLPLYGPDGRVAWLIPSAHDVSERERARRQLRLTRHAVEQAHDALFLVGPDGAYRDANAAACRLLGLTRKQLLRLRVHDIDTQVNETSWPQRWHEMCERGSSRFETNVRHHDGHEIPVDVSVSLVTSDGETFAHVCVDDLRDRRAAERRIQQLLQFDELTGLPNRQRLFEHLGATLQTSATTAVLVLELDRFKRINDGLGPQIGDAVLREVAGRIAATVRSVDLVARRGGDEFVIVMPAPSVPAPHVAQTLLETIARPMTIEGHEIHLTCGIGIAMAPADGDRADTLLRRANAALEQAKRLGRNQVNVYAGAPHDDDPEQMALETALRHALRDEQFELHYQPQVDLAQGRIVGVEALLRWQHPTLGRISPDRFIPIAEETGLIVPIGDWVLRHAIEQAAAWQRARLPPLRMAVNLSARQLLQPDLARRIEGLLAATGLDPRRFGVEVTESMLIGNFDQAVQHLRALRALGVEVSLDDFGTGYSSLSYLRRLPVDVVKIDRSLVPDVTAPAEDVSITRAIITMAHQLQMKVLAEGVESEGQAALLAANQCDQMQGWWFSAAQTAAAIEAMLREGRQIDPALLGRRSRQRTLLLVDDEENIVAALRRLLRAEGWLLLGATGAEEALQLMARHEVDVILSDQRMPGMTGVELLRRAKQLYPETIRLVLSGYTELQSITDAINEGAIYKFLAKPWDDEQLRTHLREAFALKEMADQNRRLDEEVQAANRELAELNRRLQTLLSAQREQNEREVGSREVAQELLDAVPVPVFGIDDENLLVFVNAPARALFGLDGNLLGRPAAEQLPQTLRRALEGEPLMLTLAGRRWWTMSRPLSGNARGRLLVLLPQAGASK</sequence>
<dbReference type="CDD" id="cd00130">
    <property type="entry name" value="PAS"/>
    <property type="match status" value="2"/>
</dbReference>
<dbReference type="Gene3D" id="3.30.70.270">
    <property type="match status" value="1"/>
</dbReference>
<feature type="modified residue" description="4-aspartylphosphate" evidence="1">
    <location>
        <position position="754"/>
    </location>
</feature>
<dbReference type="Pfam" id="PF00072">
    <property type="entry name" value="Response_reg"/>
    <property type="match status" value="1"/>
</dbReference>
<dbReference type="SUPFAM" id="SSF55073">
    <property type="entry name" value="Nucleotide cyclase"/>
    <property type="match status" value="1"/>
</dbReference>
<dbReference type="eggNOG" id="COG3829">
    <property type="taxonomic scope" value="Bacteria"/>
</dbReference>
<dbReference type="Proteomes" id="UP000000366">
    <property type="component" value="Chromosome"/>
</dbReference>
<dbReference type="SUPFAM" id="SSF55785">
    <property type="entry name" value="PYP-like sensor domain (PAS domain)"/>
    <property type="match status" value="3"/>
</dbReference>
<dbReference type="AlphaFoldDB" id="A2SIL3"/>
<dbReference type="eggNOG" id="COG3437">
    <property type="taxonomic scope" value="Bacteria"/>
</dbReference>
<dbReference type="InterPro" id="IPR043128">
    <property type="entry name" value="Rev_trsase/Diguanyl_cyclase"/>
</dbReference>
<dbReference type="PANTHER" id="PTHR44757">
    <property type="entry name" value="DIGUANYLATE CYCLASE DGCP"/>
    <property type="match status" value="1"/>
</dbReference>
<dbReference type="InterPro" id="IPR000014">
    <property type="entry name" value="PAS"/>
</dbReference>
<dbReference type="SMART" id="SM00052">
    <property type="entry name" value="EAL"/>
    <property type="match status" value="1"/>
</dbReference>
<dbReference type="CDD" id="cd17569">
    <property type="entry name" value="REC_HupR-like"/>
    <property type="match status" value="1"/>
</dbReference>
<dbReference type="InterPro" id="IPR013656">
    <property type="entry name" value="PAS_4"/>
</dbReference>
<dbReference type="InterPro" id="IPR035965">
    <property type="entry name" value="PAS-like_dom_sf"/>
</dbReference>
<dbReference type="InterPro" id="IPR000700">
    <property type="entry name" value="PAS-assoc_C"/>
</dbReference>
<feature type="coiled-coil region" evidence="2">
    <location>
        <begin position="822"/>
        <end position="863"/>
    </location>
</feature>
<dbReference type="InterPro" id="IPR001789">
    <property type="entry name" value="Sig_transdc_resp-reg_receiver"/>
</dbReference>